<evidence type="ECO:0000313" key="3">
    <source>
        <dbReference type="Proteomes" id="UP000807353"/>
    </source>
</evidence>
<evidence type="ECO:0000256" key="1">
    <source>
        <dbReference type="SAM" id="MobiDB-lite"/>
    </source>
</evidence>
<sequence>MEGGWVRRSTTQEPPVHASHHRVLLLLFLYYIPEMAYVSRGLEPQGTARGACIPKGSISCTNCQLPTADCQLGSGIWNLESGIWNLEFGIWNLITQHPAPMPVSREPKLQVPARPWAPQSNSPLEPPPSPKPTNRNRPTHPSQVLDIRNLQTPKPPKKKSRAKNQELKAKSQEPGHFYQGSHSRNLETPLLFLFFKIR</sequence>
<dbReference type="Proteomes" id="UP000807353">
    <property type="component" value="Unassembled WGS sequence"/>
</dbReference>
<feature type="compositionally biased region" description="Polar residues" evidence="1">
    <location>
        <begin position="133"/>
        <end position="142"/>
    </location>
</feature>
<dbReference type="AlphaFoldDB" id="A0A9P5Y8R5"/>
<gene>
    <name evidence="2" type="ORF">BDZ94DRAFT_591469</name>
</gene>
<organism evidence="2 3">
    <name type="scientific">Collybia nuda</name>
    <dbReference type="NCBI Taxonomy" id="64659"/>
    <lineage>
        <taxon>Eukaryota</taxon>
        <taxon>Fungi</taxon>
        <taxon>Dikarya</taxon>
        <taxon>Basidiomycota</taxon>
        <taxon>Agaricomycotina</taxon>
        <taxon>Agaricomycetes</taxon>
        <taxon>Agaricomycetidae</taxon>
        <taxon>Agaricales</taxon>
        <taxon>Tricholomatineae</taxon>
        <taxon>Clitocybaceae</taxon>
        <taxon>Collybia</taxon>
    </lineage>
</organism>
<keyword evidence="3" id="KW-1185">Reference proteome</keyword>
<protein>
    <submittedName>
        <fullName evidence="2">Uncharacterized protein</fullName>
    </submittedName>
</protein>
<proteinExistence type="predicted"/>
<reference evidence="2" key="1">
    <citation type="submission" date="2020-11" db="EMBL/GenBank/DDBJ databases">
        <authorList>
            <consortium name="DOE Joint Genome Institute"/>
            <person name="Ahrendt S."/>
            <person name="Riley R."/>
            <person name="Andreopoulos W."/>
            <person name="Labutti K."/>
            <person name="Pangilinan J."/>
            <person name="Ruiz-Duenas F.J."/>
            <person name="Barrasa J.M."/>
            <person name="Sanchez-Garcia M."/>
            <person name="Camarero S."/>
            <person name="Miyauchi S."/>
            <person name="Serrano A."/>
            <person name="Linde D."/>
            <person name="Babiker R."/>
            <person name="Drula E."/>
            <person name="Ayuso-Fernandez I."/>
            <person name="Pacheco R."/>
            <person name="Padilla G."/>
            <person name="Ferreira P."/>
            <person name="Barriuso J."/>
            <person name="Kellner H."/>
            <person name="Castanera R."/>
            <person name="Alfaro M."/>
            <person name="Ramirez L."/>
            <person name="Pisabarro A.G."/>
            <person name="Kuo A."/>
            <person name="Tritt A."/>
            <person name="Lipzen A."/>
            <person name="He G."/>
            <person name="Yan M."/>
            <person name="Ng V."/>
            <person name="Cullen D."/>
            <person name="Martin F."/>
            <person name="Rosso M.-N."/>
            <person name="Henrissat B."/>
            <person name="Hibbett D."/>
            <person name="Martinez A.T."/>
            <person name="Grigoriev I.V."/>
        </authorList>
    </citation>
    <scope>NUCLEOTIDE SEQUENCE</scope>
    <source>
        <strain evidence="2">CBS 247.69</strain>
    </source>
</reference>
<dbReference type="EMBL" id="MU150259">
    <property type="protein sequence ID" value="KAF9463826.1"/>
    <property type="molecule type" value="Genomic_DNA"/>
</dbReference>
<dbReference type="OrthoDB" id="3243861at2759"/>
<feature type="region of interest" description="Disordered" evidence="1">
    <location>
        <begin position="103"/>
        <end position="182"/>
    </location>
</feature>
<name>A0A9P5Y8R5_9AGAR</name>
<comment type="caution">
    <text evidence="2">The sequence shown here is derived from an EMBL/GenBank/DDBJ whole genome shotgun (WGS) entry which is preliminary data.</text>
</comment>
<feature type="compositionally biased region" description="Basic and acidic residues" evidence="1">
    <location>
        <begin position="163"/>
        <end position="173"/>
    </location>
</feature>
<accession>A0A9P5Y8R5</accession>
<evidence type="ECO:0000313" key="2">
    <source>
        <dbReference type="EMBL" id="KAF9463826.1"/>
    </source>
</evidence>